<dbReference type="HOGENOM" id="CLU_1492599_0_0_1"/>
<keyword evidence="2" id="KW-1185">Reference proteome</keyword>
<evidence type="ECO:0000313" key="1">
    <source>
        <dbReference type="EMBL" id="EPR78384.1"/>
    </source>
</evidence>
<organism evidence="1 2">
    <name type="scientific">Spraguea lophii (strain 42_110)</name>
    <name type="common">Microsporidian parasite</name>
    <dbReference type="NCBI Taxonomy" id="1358809"/>
    <lineage>
        <taxon>Eukaryota</taxon>
        <taxon>Fungi</taxon>
        <taxon>Fungi incertae sedis</taxon>
        <taxon>Microsporidia</taxon>
        <taxon>Spragueidae</taxon>
        <taxon>Spraguea</taxon>
    </lineage>
</organism>
<feature type="non-terminal residue" evidence="1">
    <location>
        <position position="1"/>
    </location>
</feature>
<evidence type="ECO:0000313" key="2">
    <source>
        <dbReference type="Proteomes" id="UP000014978"/>
    </source>
</evidence>
<accession>S7XH43</accession>
<dbReference type="Proteomes" id="UP000014978">
    <property type="component" value="Unassembled WGS sequence"/>
</dbReference>
<dbReference type="InParanoid" id="S7XH43"/>
<name>S7XH43_SPRLO</name>
<dbReference type="AlphaFoldDB" id="S7XH43"/>
<sequence length="181" mass="21904">NKYNIFNRTDRVRLLETICNSDNNEFSIKNLNIEKVLKDTKYIYNSYIDHYNDLYDNNLIHDVQLINKEIFNTVKYRNYSKYFDLFINPGRTIELLNYLKEGLDIKDIVEIISERVEYYVMNKINSNVSECEILNEENNNDGIYLEDLIQYSKKFINMKEYFIYYEKNKNNTFIDPEVIIS</sequence>
<dbReference type="VEuPathDB" id="MicrosporidiaDB:SLOPH_1183"/>
<protein>
    <submittedName>
        <fullName evidence="1">Uncharacterized protein</fullName>
    </submittedName>
</protein>
<gene>
    <name evidence="1" type="ORF">SLOPH_1183</name>
</gene>
<reference evidence="2" key="1">
    <citation type="journal article" date="2013" name="PLoS Genet.">
        <title>The genome of Spraguea lophii and the basis of host-microsporidian interactions.</title>
        <authorList>
            <person name="Campbell S.E."/>
            <person name="Williams T.A."/>
            <person name="Yousuf A."/>
            <person name="Soanes D.M."/>
            <person name="Paszkiewicz K.H."/>
            <person name="Williams B.A.P."/>
        </authorList>
    </citation>
    <scope>NUCLEOTIDE SEQUENCE [LARGE SCALE GENOMIC DNA]</scope>
    <source>
        <strain evidence="2">42_110</strain>
    </source>
</reference>
<comment type="caution">
    <text evidence="1">The sequence shown here is derived from an EMBL/GenBank/DDBJ whole genome shotgun (WGS) entry which is preliminary data.</text>
</comment>
<proteinExistence type="predicted"/>
<feature type="non-terminal residue" evidence="1">
    <location>
        <position position="181"/>
    </location>
</feature>
<dbReference type="EMBL" id="ATCN01000826">
    <property type="protein sequence ID" value="EPR78384.1"/>
    <property type="molecule type" value="Genomic_DNA"/>
</dbReference>